<evidence type="ECO:0000256" key="9">
    <source>
        <dbReference type="RuleBase" id="RU362109"/>
    </source>
</evidence>
<evidence type="ECO:0000256" key="5">
    <source>
        <dbReference type="ARBA" id="ARBA00022840"/>
    </source>
</evidence>
<dbReference type="SUPFAM" id="SSF54495">
    <property type="entry name" value="UBC-like"/>
    <property type="match status" value="1"/>
</dbReference>
<dbReference type="Pfam" id="PF00179">
    <property type="entry name" value="UQ_con"/>
    <property type="match status" value="1"/>
</dbReference>
<dbReference type="InterPro" id="IPR009060">
    <property type="entry name" value="UBA-like_sf"/>
</dbReference>
<dbReference type="GO" id="GO:0036503">
    <property type="term" value="P:ERAD pathway"/>
    <property type="evidence" value="ECO:0007669"/>
    <property type="project" value="EnsemblFungi"/>
</dbReference>
<dbReference type="InterPro" id="IPR015368">
    <property type="entry name" value="UBA_C_fun"/>
</dbReference>
<dbReference type="InterPro" id="IPR000608">
    <property type="entry name" value="UBC"/>
</dbReference>
<comment type="similarity">
    <text evidence="9">Belongs to the ubiquitin-conjugating enzyme family.</text>
</comment>
<dbReference type="GO" id="GO:0005524">
    <property type="term" value="F:ATP binding"/>
    <property type="evidence" value="ECO:0007669"/>
    <property type="project" value="UniProtKB-UniRule"/>
</dbReference>
<dbReference type="OrthoDB" id="9993688at2759"/>
<protein>
    <recommendedName>
        <fullName evidence="6">Ubiquitin-conjugating enzyme E2 1</fullName>
        <ecNumber evidence="1">2.3.2.23</ecNumber>
    </recommendedName>
    <alternativeName>
        <fullName evidence="7">E2 ubiquitin-conjugating enzyme 1</fullName>
    </alternativeName>
</protein>
<dbReference type="Gene3D" id="3.10.110.10">
    <property type="entry name" value="Ubiquitin Conjugating Enzyme"/>
    <property type="match status" value="1"/>
</dbReference>
<dbReference type="GO" id="GO:0061631">
    <property type="term" value="F:ubiquitin conjugating enzyme activity"/>
    <property type="evidence" value="ECO:0007669"/>
    <property type="project" value="UniProtKB-EC"/>
</dbReference>
<dbReference type="PROSITE" id="PS50127">
    <property type="entry name" value="UBC_2"/>
    <property type="match status" value="1"/>
</dbReference>
<accession>A0A1E4TUT1</accession>
<reference evidence="12" key="1">
    <citation type="submission" date="2016-05" db="EMBL/GenBank/DDBJ databases">
        <title>Comparative genomics of biotechnologically important yeasts.</title>
        <authorList>
            <consortium name="DOE Joint Genome Institute"/>
            <person name="Riley R."/>
            <person name="Haridas S."/>
            <person name="Wolfe K.H."/>
            <person name="Lopes M.R."/>
            <person name="Hittinger C.T."/>
            <person name="Goker M."/>
            <person name="Salamov A."/>
            <person name="Wisecaver J."/>
            <person name="Long T.M."/>
            <person name="Aerts A.L."/>
            <person name="Barry K."/>
            <person name="Choi C."/>
            <person name="Clum A."/>
            <person name="Coughlan A.Y."/>
            <person name="Deshpande S."/>
            <person name="Douglass A.P."/>
            <person name="Hanson S.J."/>
            <person name="Klenk H.-P."/>
            <person name="Labutti K."/>
            <person name="Lapidus A."/>
            <person name="Lindquist E."/>
            <person name="Lipzen A."/>
            <person name="Meier-Kolthoff J.P."/>
            <person name="Ohm R.A."/>
            <person name="Otillar R.P."/>
            <person name="Pangilinan J."/>
            <person name="Peng Y."/>
            <person name="Rokas A."/>
            <person name="Rosa C.A."/>
            <person name="Scheuner C."/>
            <person name="Sibirny A.A."/>
            <person name="Slot J.C."/>
            <person name="Stielow J.B."/>
            <person name="Sun H."/>
            <person name="Kurtzman C.P."/>
            <person name="Blackwell M."/>
            <person name="Grigoriev I.V."/>
            <person name="Jeffries T.W."/>
        </authorList>
    </citation>
    <scope>NUCLEOTIDE SEQUENCE [LARGE SCALE GENOMIC DNA]</scope>
    <source>
        <strain evidence="12">NRRL Y-2460</strain>
    </source>
</reference>
<dbReference type="GO" id="GO:0070628">
    <property type="term" value="F:proteasome binding"/>
    <property type="evidence" value="ECO:0007669"/>
    <property type="project" value="EnsemblFungi"/>
</dbReference>
<feature type="domain" description="UBC core" evidence="10">
    <location>
        <begin position="2"/>
        <end position="162"/>
    </location>
</feature>
<evidence type="ECO:0000256" key="1">
    <source>
        <dbReference type="ARBA" id="ARBA00012486"/>
    </source>
</evidence>
<evidence type="ECO:0000313" key="11">
    <source>
        <dbReference type="EMBL" id="ODV95535.1"/>
    </source>
</evidence>
<sequence>MSRVRRIHKELEDVKKDKEAGIILELVSENDLSHLKGKFIGPRDTPYEGGLFIVDIQIPPEYPFKPPLMKFDTKIYHPNISSVTGAICLDILKSDSGNSSSGGGHGAWTPILTLKSSLISLQSLLQSPEPNDPQDAQVASVFLKDRNEFEETARYWTKIYAPNKDNILLGTIELKTVQLFEDMGFNKFKIVEVLKKLKIDKVYSGDEETKIKVIEELLK</sequence>
<dbReference type="SUPFAM" id="SSF46934">
    <property type="entry name" value="UBA-like"/>
    <property type="match status" value="1"/>
</dbReference>
<organism evidence="11 12">
    <name type="scientific">Pachysolen tannophilus NRRL Y-2460</name>
    <dbReference type="NCBI Taxonomy" id="669874"/>
    <lineage>
        <taxon>Eukaryota</taxon>
        <taxon>Fungi</taxon>
        <taxon>Dikarya</taxon>
        <taxon>Ascomycota</taxon>
        <taxon>Saccharomycotina</taxon>
        <taxon>Pichiomycetes</taxon>
        <taxon>Pachysolenaceae</taxon>
        <taxon>Pachysolen</taxon>
    </lineage>
</organism>
<evidence type="ECO:0000256" key="2">
    <source>
        <dbReference type="ARBA" id="ARBA00022679"/>
    </source>
</evidence>
<keyword evidence="4 9" id="KW-0833">Ubl conjugation pathway</keyword>
<dbReference type="Proteomes" id="UP000094236">
    <property type="component" value="Unassembled WGS sequence"/>
</dbReference>
<gene>
    <name evidence="11" type="ORF">PACTADRAFT_68915</name>
</gene>
<evidence type="ECO:0000256" key="8">
    <source>
        <dbReference type="PROSITE-ProRule" id="PRU10133"/>
    </source>
</evidence>
<keyword evidence="5 9" id="KW-0067">ATP-binding</keyword>
<feature type="active site" description="Glycyl thioester intermediate" evidence="8">
    <location>
        <position position="88"/>
    </location>
</feature>
<dbReference type="EC" id="2.3.2.23" evidence="1"/>
<dbReference type="Pfam" id="PF09288">
    <property type="entry name" value="UBA_3"/>
    <property type="match status" value="1"/>
</dbReference>
<keyword evidence="3 9" id="KW-0547">Nucleotide-binding</keyword>
<dbReference type="InterPro" id="IPR023313">
    <property type="entry name" value="UBQ-conjugating_AS"/>
</dbReference>
<evidence type="ECO:0000313" key="12">
    <source>
        <dbReference type="Proteomes" id="UP000094236"/>
    </source>
</evidence>
<dbReference type="PROSITE" id="PS00183">
    <property type="entry name" value="UBC_1"/>
    <property type="match status" value="1"/>
</dbReference>
<evidence type="ECO:0000256" key="7">
    <source>
        <dbReference type="ARBA" id="ARBA00077197"/>
    </source>
</evidence>
<dbReference type="FunFam" id="3.10.110.10:FF:000037">
    <property type="entry name" value="ubiquitin-conjugating enzyme E2 27"/>
    <property type="match status" value="1"/>
</dbReference>
<dbReference type="AlphaFoldDB" id="A0A1E4TUT1"/>
<dbReference type="EMBL" id="KV454014">
    <property type="protein sequence ID" value="ODV95535.1"/>
    <property type="molecule type" value="Genomic_DNA"/>
</dbReference>
<dbReference type="STRING" id="669874.A0A1E4TUT1"/>
<evidence type="ECO:0000256" key="3">
    <source>
        <dbReference type="ARBA" id="ARBA00022741"/>
    </source>
</evidence>
<proteinExistence type="inferred from homology"/>
<dbReference type="SMART" id="SM00212">
    <property type="entry name" value="UBCc"/>
    <property type="match status" value="1"/>
</dbReference>
<evidence type="ECO:0000256" key="6">
    <source>
        <dbReference type="ARBA" id="ARBA00072431"/>
    </source>
</evidence>
<dbReference type="PANTHER" id="PTHR24068">
    <property type="entry name" value="UBIQUITIN-CONJUGATING ENZYME E2"/>
    <property type="match status" value="1"/>
</dbReference>
<name>A0A1E4TUT1_PACTA</name>
<dbReference type="Gene3D" id="1.10.8.10">
    <property type="entry name" value="DNA helicase RuvA subunit, C-terminal domain"/>
    <property type="match status" value="1"/>
</dbReference>
<dbReference type="InterPro" id="IPR016135">
    <property type="entry name" value="UBQ-conjugating_enzyme/RWD"/>
</dbReference>
<keyword evidence="12" id="KW-1185">Reference proteome</keyword>
<dbReference type="GO" id="GO:0006511">
    <property type="term" value="P:ubiquitin-dependent protein catabolic process"/>
    <property type="evidence" value="ECO:0007669"/>
    <property type="project" value="EnsemblFungi"/>
</dbReference>
<dbReference type="GO" id="GO:0016050">
    <property type="term" value="P:vesicle organization"/>
    <property type="evidence" value="ECO:0007669"/>
    <property type="project" value="EnsemblFungi"/>
</dbReference>
<evidence type="ECO:0000259" key="10">
    <source>
        <dbReference type="PROSITE" id="PS50127"/>
    </source>
</evidence>
<keyword evidence="2" id="KW-0808">Transferase</keyword>
<evidence type="ECO:0000256" key="4">
    <source>
        <dbReference type="ARBA" id="ARBA00022786"/>
    </source>
</evidence>